<feature type="non-terminal residue" evidence="3">
    <location>
        <position position="1"/>
    </location>
</feature>
<protein>
    <submittedName>
        <fullName evidence="3">FRMD1 isoform 5</fullName>
    </submittedName>
    <submittedName>
        <fullName evidence="4">FRMD1 isoform 6</fullName>
    </submittedName>
</protein>
<name>A0A2J8KHI0_PANTR</name>
<evidence type="ECO:0000313" key="5">
    <source>
        <dbReference type="Proteomes" id="UP000236370"/>
    </source>
</evidence>
<dbReference type="PANTHER" id="PTHR13429">
    <property type="entry name" value="FERM DOMAIN (PROTEIN4.1-EZRIN-RADIXIN-MOESIN) FAMILY"/>
    <property type="match status" value="1"/>
</dbReference>
<reference evidence="3 5" key="1">
    <citation type="submission" date="2017-12" db="EMBL/GenBank/DDBJ databases">
        <title>High-resolution comparative analysis of great ape genomes.</title>
        <authorList>
            <person name="Pollen A."/>
            <person name="Hastie A."/>
            <person name="Hormozdiari F."/>
            <person name="Dougherty M."/>
            <person name="Liu R."/>
            <person name="Chaisson M."/>
            <person name="Hoppe E."/>
            <person name="Hill C."/>
            <person name="Pang A."/>
            <person name="Hillier L."/>
            <person name="Baker C."/>
            <person name="Armstrong J."/>
            <person name="Shendure J."/>
            <person name="Paten B."/>
            <person name="Wilson R."/>
            <person name="Chao H."/>
            <person name="Schneider V."/>
            <person name="Ventura M."/>
            <person name="Kronenberg Z."/>
            <person name="Murali S."/>
            <person name="Gordon D."/>
            <person name="Cantsilieris S."/>
            <person name="Munson K."/>
            <person name="Nelson B."/>
            <person name="Raja A."/>
            <person name="Underwood J."/>
            <person name="Diekhans M."/>
            <person name="Fiddes I."/>
            <person name="Haussler D."/>
            <person name="Eichler E."/>
        </authorList>
    </citation>
    <scope>NUCLEOTIDE SEQUENCE [LARGE SCALE GENOMIC DNA]</scope>
    <source>
        <strain evidence="3">Yerkes chimp pedigree #C0471</strain>
        <tissue evidence="3">Blood</tissue>
    </source>
</reference>
<dbReference type="InterPro" id="IPR047145">
    <property type="entry name" value="FRMD6-like"/>
</dbReference>
<dbReference type="Gene3D" id="3.10.20.90">
    <property type="entry name" value="Phosphatidylinositol 3-kinase Catalytic Subunit, Chain A, domain 1"/>
    <property type="match status" value="1"/>
</dbReference>
<dbReference type="SUPFAM" id="SSF54236">
    <property type="entry name" value="Ubiquitin-like"/>
    <property type="match status" value="1"/>
</dbReference>
<proteinExistence type="predicted"/>
<dbReference type="Proteomes" id="UP000236370">
    <property type="component" value="Unassembled WGS sequence"/>
</dbReference>
<comment type="caution">
    <text evidence="3">The sequence shown here is derived from an EMBL/GenBank/DDBJ whole genome shotgun (WGS) entry which is preliminary data.</text>
</comment>
<dbReference type="AlphaFoldDB" id="A0A2J8KHI0"/>
<evidence type="ECO:0000256" key="1">
    <source>
        <dbReference type="SAM" id="MobiDB-lite"/>
    </source>
</evidence>
<organism evidence="3 5">
    <name type="scientific">Pan troglodytes</name>
    <name type="common">Chimpanzee</name>
    <dbReference type="NCBI Taxonomy" id="9598"/>
    <lineage>
        <taxon>Eukaryota</taxon>
        <taxon>Metazoa</taxon>
        <taxon>Chordata</taxon>
        <taxon>Craniata</taxon>
        <taxon>Vertebrata</taxon>
        <taxon>Euteleostomi</taxon>
        <taxon>Mammalia</taxon>
        <taxon>Eutheria</taxon>
        <taxon>Euarchontoglires</taxon>
        <taxon>Primates</taxon>
        <taxon>Haplorrhini</taxon>
        <taxon>Catarrhini</taxon>
        <taxon>Hominidae</taxon>
        <taxon>Pan</taxon>
    </lineage>
</organism>
<evidence type="ECO:0000313" key="3">
    <source>
        <dbReference type="EMBL" id="PNI34465.1"/>
    </source>
</evidence>
<evidence type="ECO:0000259" key="2">
    <source>
        <dbReference type="PROSITE" id="PS50057"/>
    </source>
</evidence>
<gene>
    <name evidence="3" type="ORF">CK820_G0038911</name>
</gene>
<accession>A0A2J8KHI0</accession>
<evidence type="ECO:0000313" key="4">
    <source>
        <dbReference type="EMBL" id="PNI34466.1"/>
    </source>
</evidence>
<dbReference type="InterPro" id="IPR029071">
    <property type="entry name" value="Ubiquitin-like_domsf"/>
</dbReference>
<sequence>SRPEEGRVGPRRTPGLSHEETRAVASSSSWPLPVHCPALTSRTWQASLFHHEQASREDKTFRGARCMQPSSERPACSQQEPTLGMDAMASEHRDVLVLLPSREQLRLAVGVKATGRELFQQVCNVASIRDAQFFGLCVVRNNEYIFMDLEQKLSKYFSKDWKKERNELLRPEGLSAGGLR</sequence>
<dbReference type="EMBL" id="NBAG03000370">
    <property type="protein sequence ID" value="PNI34466.1"/>
    <property type="molecule type" value="Genomic_DNA"/>
</dbReference>
<feature type="region of interest" description="Disordered" evidence="1">
    <location>
        <begin position="1"/>
        <end position="29"/>
    </location>
</feature>
<dbReference type="InterPro" id="IPR018979">
    <property type="entry name" value="FERM_N"/>
</dbReference>
<feature type="domain" description="FERM" evidence="2">
    <location>
        <begin position="93"/>
        <end position="180"/>
    </location>
</feature>
<dbReference type="EMBL" id="NBAG03000370">
    <property type="protein sequence ID" value="PNI34465.1"/>
    <property type="molecule type" value="Genomic_DNA"/>
</dbReference>
<dbReference type="PANTHER" id="PTHR13429:SF7">
    <property type="entry name" value="FERM DOMAIN-CONTAINING PROTEIN 1"/>
    <property type="match status" value="1"/>
</dbReference>
<dbReference type="PROSITE" id="PS50057">
    <property type="entry name" value="FERM_3"/>
    <property type="match status" value="1"/>
</dbReference>
<dbReference type="Pfam" id="PF09379">
    <property type="entry name" value="FERM_N"/>
    <property type="match status" value="1"/>
</dbReference>
<dbReference type="InterPro" id="IPR000299">
    <property type="entry name" value="FERM_domain"/>
</dbReference>
<dbReference type="STRING" id="9598.ENSPTRP00000087871"/>